<gene>
    <name evidence="1" type="ORF">E1B28_004965</name>
</gene>
<name>A0A9P8ADM8_9AGAR</name>
<comment type="caution">
    <text evidence="1">The sequence shown here is derived from an EMBL/GenBank/DDBJ whole genome shotgun (WGS) entry which is preliminary data.</text>
</comment>
<dbReference type="RefSeq" id="XP_043014103.1">
    <property type="nucleotide sequence ID" value="XM_043149497.1"/>
</dbReference>
<evidence type="ECO:0000313" key="2">
    <source>
        <dbReference type="Proteomes" id="UP001049176"/>
    </source>
</evidence>
<keyword evidence="2" id="KW-1185">Reference proteome</keyword>
<protein>
    <submittedName>
        <fullName evidence="1">Uncharacterized protein</fullName>
    </submittedName>
</protein>
<evidence type="ECO:0000313" key="1">
    <source>
        <dbReference type="EMBL" id="KAG7097633.1"/>
    </source>
</evidence>
<accession>A0A9P8ADM8</accession>
<dbReference type="EMBL" id="CM032182">
    <property type="protein sequence ID" value="KAG7097633.1"/>
    <property type="molecule type" value="Genomic_DNA"/>
</dbReference>
<proteinExistence type="predicted"/>
<dbReference type="GeneID" id="66074041"/>
<dbReference type="Proteomes" id="UP001049176">
    <property type="component" value="Chromosome 2"/>
</dbReference>
<dbReference type="KEGG" id="more:E1B28_004965"/>
<dbReference type="AlphaFoldDB" id="A0A9P8ADM8"/>
<sequence length="107" mass="11974">MMVEDRQTRVEDVPSEFSRCSCSCTAVFFTHSLGISRKGNDEEGSDSGINTIFEYLYCDYLDDNEPSLSLEMLEEDDLYLAVIYPKSHCSHSVLGADSTRIGCLKSV</sequence>
<reference evidence="1" key="1">
    <citation type="journal article" date="2021" name="Genome Biol. Evol.">
        <title>The assembled and annotated genome of the fairy-ring fungus Marasmius oreades.</title>
        <authorList>
            <person name="Hiltunen M."/>
            <person name="Ament-Velasquez S.L."/>
            <person name="Johannesson H."/>
        </authorList>
    </citation>
    <scope>NUCLEOTIDE SEQUENCE</scope>
    <source>
        <strain evidence="1">03SP1</strain>
    </source>
</reference>
<organism evidence="1 2">
    <name type="scientific">Marasmius oreades</name>
    <name type="common">fairy-ring Marasmius</name>
    <dbReference type="NCBI Taxonomy" id="181124"/>
    <lineage>
        <taxon>Eukaryota</taxon>
        <taxon>Fungi</taxon>
        <taxon>Dikarya</taxon>
        <taxon>Basidiomycota</taxon>
        <taxon>Agaricomycotina</taxon>
        <taxon>Agaricomycetes</taxon>
        <taxon>Agaricomycetidae</taxon>
        <taxon>Agaricales</taxon>
        <taxon>Marasmiineae</taxon>
        <taxon>Marasmiaceae</taxon>
        <taxon>Marasmius</taxon>
    </lineage>
</organism>